<keyword evidence="2" id="KW-1185">Reference proteome</keyword>
<name>A0A2P4Y560_9STRA</name>
<evidence type="ECO:0000313" key="2">
    <source>
        <dbReference type="Proteomes" id="UP000237271"/>
    </source>
</evidence>
<reference evidence="1 2" key="1">
    <citation type="journal article" date="2017" name="Genome Biol. Evol.">
        <title>Phytophthora megakarya and P. palmivora, closely related causal agents of cacao black pod rot, underwent increases in genome sizes and gene numbers by different mechanisms.</title>
        <authorList>
            <person name="Ali S.S."/>
            <person name="Shao J."/>
            <person name="Lary D.J."/>
            <person name="Kronmiller B."/>
            <person name="Shen D."/>
            <person name="Strem M.D."/>
            <person name="Amoako-Attah I."/>
            <person name="Akrofi A.Y."/>
            <person name="Begoude B.A."/>
            <person name="Ten Hoopen G.M."/>
            <person name="Coulibaly K."/>
            <person name="Kebe B.I."/>
            <person name="Melnick R.L."/>
            <person name="Guiltinan M.J."/>
            <person name="Tyler B.M."/>
            <person name="Meinhardt L.W."/>
            <person name="Bailey B.A."/>
        </authorList>
    </citation>
    <scope>NUCLEOTIDE SEQUENCE [LARGE SCALE GENOMIC DNA]</scope>
    <source>
        <strain evidence="2">sbr112.9</strain>
    </source>
</reference>
<evidence type="ECO:0000313" key="1">
    <source>
        <dbReference type="EMBL" id="POM72923.1"/>
    </source>
</evidence>
<dbReference type="AlphaFoldDB" id="A0A2P4Y560"/>
<dbReference type="OrthoDB" id="124996at2759"/>
<comment type="caution">
    <text evidence="1">The sequence shown here is derived from an EMBL/GenBank/DDBJ whole genome shotgun (WGS) entry which is preliminary data.</text>
</comment>
<gene>
    <name evidence="1" type="ORF">PHPALM_10293</name>
</gene>
<dbReference type="Proteomes" id="UP000237271">
    <property type="component" value="Unassembled WGS sequence"/>
</dbReference>
<proteinExistence type="predicted"/>
<protein>
    <submittedName>
        <fullName evidence="1">Uncharacterized protein</fullName>
    </submittedName>
</protein>
<dbReference type="EMBL" id="NCKW01005391">
    <property type="protein sequence ID" value="POM72923.1"/>
    <property type="molecule type" value="Genomic_DNA"/>
</dbReference>
<sequence>MKNSGFQASFAAICSAIVEVVNTSNVRINVDSVGAGAWQWLAYTICCGTSSIRSLTIWEATLMKSDITAIANVLKFCYPKPPSTLHSPEYGYVTIQEGAEIWPSGLTEGNDCPFILSSECRCRALFTGGGDVEIVIPGYGICRTKLGERISHETRDSHGMQFRTNLVCSTRSVTLYLNKVESVPLVYVLTSKY</sequence>
<organism evidence="1 2">
    <name type="scientific">Phytophthora palmivora</name>
    <dbReference type="NCBI Taxonomy" id="4796"/>
    <lineage>
        <taxon>Eukaryota</taxon>
        <taxon>Sar</taxon>
        <taxon>Stramenopiles</taxon>
        <taxon>Oomycota</taxon>
        <taxon>Peronosporomycetes</taxon>
        <taxon>Peronosporales</taxon>
        <taxon>Peronosporaceae</taxon>
        <taxon>Phytophthora</taxon>
    </lineage>
</organism>
<accession>A0A2P4Y560</accession>